<organism evidence="1 2">
    <name type="scientific">Geoanaerobacter pelophilus</name>
    <dbReference type="NCBI Taxonomy" id="60036"/>
    <lineage>
        <taxon>Bacteria</taxon>
        <taxon>Pseudomonadati</taxon>
        <taxon>Thermodesulfobacteriota</taxon>
        <taxon>Desulfuromonadia</taxon>
        <taxon>Geobacterales</taxon>
        <taxon>Geobacteraceae</taxon>
        <taxon>Geoanaerobacter</taxon>
    </lineage>
</organism>
<keyword evidence="2" id="KW-1185">Reference proteome</keyword>
<sequence>MRPLSLLIIMLSIVAFFAGCGGGGATEKTATLVVSSHSANPSDVFGGFDLTVTLPSGSSLKTDSGGVPLASVVYLSGALAGSTLSSSGITYDAVQRVLTISFPSANSYSLGEFLTVKCDVPTSYTPNVSQVNITSTFYAPGIAGGGALPSITTSATFN</sequence>
<evidence type="ECO:0000313" key="1">
    <source>
        <dbReference type="EMBL" id="MBT0662703.1"/>
    </source>
</evidence>
<dbReference type="Proteomes" id="UP000811899">
    <property type="component" value="Unassembled WGS sequence"/>
</dbReference>
<comment type="caution">
    <text evidence="1">The sequence shown here is derived from an EMBL/GenBank/DDBJ whole genome shotgun (WGS) entry which is preliminary data.</text>
</comment>
<dbReference type="EMBL" id="JAHCVJ010000001">
    <property type="protein sequence ID" value="MBT0662703.1"/>
    <property type="molecule type" value="Genomic_DNA"/>
</dbReference>
<reference evidence="1 2" key="1">
    <citation type="submission" date="2021-05" db="EMBL/GenBank/DDBJ databases">
        <title>The draft genome of Geobacter pelophilus DSM 12255.</title>
        <authorList>
            <person name="Xu Z."/>
            <person name="Masuda Y."/>
            <person name="Itoh H."/>
            <person name="Senoo K."/>
        </authorList>
    </citation>
    <scope>NUCLEOTIDE SEQUENCE [LARGE SCALE GENOMIC DNA]</scope>
    <source>
        <strain evidence="1 2">DSM 12255</strain>
    </source>
</reference>
<gene>
    <name evidence="1" type="ORF">KI809_00165</name>
</gene>
<dbReference type="PROSITE" id="PS51257">
    <property type="entry name" value="PROKAR_LIPOPROTEIN"/>
    <property type="match status" value="1"/>
</dbReference>
<proteinExistence type="predicted"/>
<evidence type="ECO:0000313" key="2">
    <source>
        <dbReference type="Proteomes" id="UP000811899"/>
    </source>
</evidence>
<evidence type="ECO:0008006" key="3">
    <source>
        <dbReference type="Google" id="ProtNLM"/>
    </source>
</evidence>
<name>A0AAW4KVV1_9BACT</name>
<dbReference type="AlphaFoldDB" id="A0AAW4KVV1"/>
<accession>A0AAW4KVV1</accession>
<dbReference type="RefSeq" id="WP_214169505.1">
    <property type="nucleotide sequence ID" value="NZ_JAHCVJ010000001.1"/>
</dbReference>
<protein>
    <recommendedName>
        <fullName evidence="3">Lipoprotein</fullName>
    </recommendedName>
</protein>